<name>A0ABU9Y6K1_9SPHN</name>
<reference evidence="7 8" key="1">
    <citation type="submission" date="2024-05" db="EMBL/GenBank/DDBJ databases">
        <authorList>
            <person name="Liu Q."/>
            <person name="Xin Y.-H."/>
        </authorList>
    </citation>
    <scope>NUCLEOTIDE SEQUENCE [LARGE SCALE GENOMIC DNA]</scope>
    <source>
        <strain evidence="7 8">CGMCC 1.10181</strain>
    </source>
</reference>
<evidence type="ECO:0000256" key="2">
    <source>
        <dbReference type="ARBA" id="ARBA00022617"/>
    </source>
</evidence>
<comment type="caution">
    <text evidence="7">The sequence shown here is derived from an EMBL/GenBank/DDBJ whole genome shotgun (WGS) entry which is preliminary data.</text>
</comment>
<evidence type="ECO:0000256" key="5">
    <source>
        <dbReference type="ARBA" id="ARBA00023004"/>
    </source>
</evidence>
<protein>
    <submittedName>
        <fullName evidence="7">Cytochrome c3 family protein</fullName>
    </submittedName>
</protein>
<keyword evidence="2" id="KW-0349">Heme</keyword>
<evidence type="ECO:0000313" key="8">
    <source>
        <dbReference type="Proteomes" id="UP001419910"/>
    </source>
</evidence>
<keyword evidence="5" id="KW-0408">Iron</keyword>
<sequence>MMRRWGLILIAVNLCGLIALAFALPHLMVAPGPLIPAHAEIRRDCFACHAPFRGVSADRCTACHKVADIGIRTTKGVPLGAARHGIAFHQALSQPNCMACHSDHSAPHLVKTPRQSFAHELLRPEVRDRCAACHRAPPTALHAQAGSNCAQCHTQKGWKPARFDHARFFALTGPHDRSCSTCHVGGNLSRYTCYSCHEHQPDRIRAKHAEEGIRDIENCARCHRSGSGEGDEREGDGRDDD</sequence>
<proteinExistence type="predicted"/>
<evidence type="ECO:0000256" key="1">
    <source>
        <dbReference type="ARBA" id="ARBA00022448"/>
    </source>
</evidence>
<dbReference type="Proteomes" id="UP001419910">
    <property type="component" value="Unassembled WGS sequence"/>
</dbReference>
<evidence type="ECO:0000313" key="7">
    <source>
        <dbReference type="EMBL" id="MEN2791424.1"/>
    </source>
</evidence>
<keyword evidence="4" id="KW-0249">Electron transport</keyword>
<evidence type="ECO:0000256" key="4">
    <source>
        <dbReference type="ARBA" id="ARBA00022982"/>
    </source>
</evidence>
<dbReference type="Pfam" id="PF02085">
    <property type="entry name" value="Cytochrom_CIII"/>
    <property type="match status" value="1"/>
</dbReference>
<evidence type="ECO:0000259" key="6">
    <source>
        <dbReference type="Pfam" id="PF02085"/>
    </source>
</evidence>
<dbReference type="RefSeq" id="WP_345840487.1">
    <property type="nucleotide sequence ID" value="NZ_JBDIME010000017.1"/>
</dbReference>
<keyword evidence="1" id="KW-0813">Transport</keyword>
<dbReference type="SUPFAM" id="SSF48695">
    <property type="entry name" value="Multiheme cytochromes"/>
    <property type="match status" value="1"/>
</dbReference>
<organism evidence="7 8">
    <name type="scientific">Sphingomonas oligophenolica</name>
    <dbReference type="NCBI Taxonomy" id="301154"/>
    <lineage>
        <taxon>Bacteria</taxon>
        <taxon>Pseudomonadati</taxon>
        <taxon>Pseudomonadota</taxon>
        <taxon>Alphaproteobacteria</taxon>
        <taxon>Sphingomonadales</taxon>
        <taxon>Sphingomonadaceae</taxon>
        <taxon>Sphingomonas</taxon>
    </lineage>
</organism>
<accession>A0ABU9Y6K1</accession>
<dbReference type="Gene3D" id="3.90.10.10">
    <property type="entry name" value="Cytochrome C3"/>
    <property type="match status" value="2"/>
</dbReference>
<dbReference type="InterPro" id="IPR020942">
    <property type="entry name" value="Cyt_c_III_dom"/>
</dbReference>
<keyword evidence="8" id="KW-1185">Reference proteome</keyword>
<gene>
    <name evidence="7" type="ORF">ABC974_17440</name>
</gene>
<evidence type="ECO:0000256" key="3">
    <source>
        <dbReference type="ARBA" id="ARBA00022723"/>
    </source>
</evidence>
<keyword evidence="3" id="KW-0479">Metal-binding</keyword>
<feature type="domain" description="Class III cytochrome C" evidence="6">
    <location>
        <begin position="37"/>
        <end position="106"/>
    </location>
</feature>
<dbReference type="EMBL" id="JBDIME010000017">
    <property type="protein sequence ID" value="MEN2791424.1"/>
    <property type="molecule type" value="Genomic_DNA"/>
</dbReference>
<dbReference type="InterPro" id="IPR036280">
    <property type="entry name" value="Multihaem_cyt_sf"/>
</dbReference>